<dbReference type="PROSITE" id="PS00162">
    <property type="entry name" value="ALPHA_CA_1"/>
    <property type="match status" value="2"/>
</dbReference>
<evidence type="ECO:0000259" key="5">
    <source>
        <dbReference type="PROSITE" id="PS51144"/>
    </source>
</evidence>
<keyword evidence="2 4" id="KW-0479">Metal-binding</keyword>
<dbReference type="InterPro" id="IPR001148">
    <property type="entry name" value="CA_dom"/>
</dbReference>
<dbReference type="STRING" id="7395.A0A1A9VVE9"/>
<comment type="catalytic activity">
    <reaction evidence="4">
        <text>hydrogencarbonate + H(+) = CO2 + H2O</text>
        <dbReference type="Rhea" id="RHEA:10748"/>
        <dbReference type="ChEBI" id="CHEBI:15377"/>
        <dbReference type="ChEBI" id="CHEBI:15378"/>
        <dbReference type="ChEBI" id="CHEBI:16526"/>
        <dbReference type="ChEBI" id="CHEBI:17544"/>
        <dbReference type="EC" id="4.2.1.1"/>
    </reaction>
</comment>
<feature type="domain" description="Alpha-carbonic anhydrase" evidence="5">
    <location>
        <begin position="325"/>
        <end position="598"/>
    </location>
</feature>
<sequence length="610" mass="69526">MNIGYTVQFQVPPTENGQLPFITGAKLNDRYEADNVHFHWGSPTSPGAEHLIDGRRYSVEMHIVHKNVRYGTVEEATMNPDGLAVLGIFLEGVNNPTISYPGLDEIFNHLPEVREFESTSQLNNSITMRQLLGNLNTKIFFSYSGSLTTPPCSEAVRWFVFRDALPIAQNQINKFYQIMDQNGQPLLNNYRQVQPINDRLVLYRPGLVNIEFPRDKERRHQYEPMSVHFHWGSPTSKGSEHTIDGHRFDVEMHIVHKNRKYRTMEKASKLHDGLLVVGVFFKKVKDSVLVKYPLKIAGLLGNVDTKVFFSYRGSLTTPPCYQSVLWYVFRDAVPITEKQLNNFFQIMDVHGEPLQNNFRLPQSEGNRTLADHEIALPPILFGLYDVPTAEPIVLHNTGHTVQFKMPATDLGERPFITGGILEGKYVVEQTHFHWGSATRKGSEHAINGQRYDLEMHIVHHNSKYANVNAAKNFEHGIAVIAVLFHIAKRRDIGYDGLDVIYKNLKGVEVADTSVTAEEIFSLDSLLAGLDRNDFYTYRGSLTTPPCSESVTWIVSTNILPILRSDLEKFWNLRDSKGNQYVNTRSLQSIFHRKVYHIGRLSLRGSAWNFG</sequence>
<dbReference type="PROSITE" id="PS51144">
    <property type="entry name" value="ALPHA_CA_2"/>
    <property type="match status" value="3"/>
</dbReference>
<dbReference type="GO" id="GO:0005737">
    <property type="term" value="C:cytoplasm"/>
    <property type="evidence" value="ECO:0007669"/>
    <property type="project" value="TreeGrafter"/>
</dbReference>
<dbReference type="Pfam" id="PF00194">
    <property type="entry name" value="Carb_anhydrase"/>
    <property type="match status" value="3"/>
</dbReference>
<evidence type="ECO:0000256" key="4">
    <source>
        <dbReference type="RuleBase" id="RU367011"/>
    </source>
</evidence>
<dbReference type="EnsemblMetazoa" id="GAUT048938-RA">
    <property type="protein sequence ID" value="GAUT048938-PA"/>
    <property type="gene ID" value="GAUT048938"/>
</dbReference>
<organism evidence="6 7">
    <name type="scientific">Glossina austeni</name>
    <name type="common">Savannah tsetse fly</name>
    <dbReference type="NCBI Taxonomy" id="7395"/>
    <lineage>
        <taxon>Eukaryota</taxon>
        <taxon>Metazoa</taxon>
        <taxon>Ecdysozoa</taxon>
        <taxon>Arthropoda</taxon>
        <taxon>Hexapoda</taxon>
        <taxon>Insecta</taxon>
        <taxon>Pterygota</taxon>
        <taxon>Neoptera</taxon>
        <taxon>Endopterygota</taxon>
        <taxon>Diptera</taxon>
        <taxon>Brachycera</taxon>
        <taxon>Muscomorpha</taxon>
        <taxon>Hippoboscoidea</taxon>
        <taxon>Glossinidae</taxon>
        <taxon>Glossina</taxon>
    </lineage>
</organism>
<dbReference type="InterPro" id="IPR023561">
    <property type="entry name" value="Carbonic_anhydrase_a-class"/>
</dbReference>
<accession>A0A1A9VVE9</accession>
<dbReference type="Gene3D" id="3.10.200.10">
    <property type="entry name" value="Alpha carbonic anhydrase"/>
    <property type="match status" value="3"/>
</dbReference>
<feature type="domain" description="Alpha-carbonic anhydrase" evidence="5">
    <location>
        <begin position="1"/>
        <end position="205"/>
    </location>
</feature>
<dbReference type="InterPro" id="IPR018338">
    <property type="entry name" value="Carbonic_anhydrase_a-class_CS"/>
</dbReference>
<dbReference type="EC" id="4.2.1.1" evidence="4"/>
<dbReference type="CDD" id="cd00326">
    <property type="entry name" value="alpha_CA"/>
    <property type="match status" value="3"/>
</dbReference>
<comment type="cofactor">
    <cofactor evidence="4">
        <name>Zn(2+)</name>
        <dbReference type="ChEBI" id="CHEBI:29105"/>
    </cofactor>
</comment>
<evidence type="ECO:0000313" key="7">
    <source>
        <dbReference type="Proteomes" id="UP000078200"/>
    </source>
</evidence>
<keyword evidence="4" id="KW-0456">Lyase</keyword>
<feature type="domain" description="Alpha-carbonic anhydrase" evidence="5">
    <location>
        <begin position="221"/>
        <end position="324"/>
    </location>
</feature>
<keyword evidence="7" id="KW-1185">Reference proteome</keyword>
<dbReference type="GO" id="GO:0008270">
    <property type="term" value="F:zinc ion binding"/>
    <property type="evidence" value="ECO:0007669"/>
    <property type="project" value="UniProtKB-UniRule"/>
</dbReference>
<dbReference type="PANTHER" id="PTHR18952">
    <property type="entry name" value="CARBONIC ANHYDRASE"/>
    <property type="match status" value="1"/>
</dbReference>
<dbReference type="SUPFAM" id="SSF51069">
    <property type="entry name" value="Carbonic anhydrase"/>
    <property type="match status" value="3"/>
</dbReference>
<dbReference type="GO" id="GO:0004089">
    <property type="term" value="F:carbonate dehydratase activity"/>
    <property type="evidence" value="ECO:0007669"/>
    <property type="project" value="UniProtKB-UniRule"/>
</dbReference>
<evidence type="ECO:0000256" key="2">
    <source>
        <dbReference type="ARBA" id="ARBA00022723"/>
    </source>
</evidence>
<name>A0A1A9VVE9_GLOAU</name>
<dbReference type="SMART" id="SM01057">
    <property type="entry name" value="Carb_anhydrase"/>
    <property type="match status" value="3"/>
</dbReference>
<dbReference type="PANTHER" id="PTHR18952:SF137">
    <property type="entry name" value="CARBONIC ANHYDRASE"/>
    <property type="match status" value="1"/>
</dbReference>
<dbReference type="Proteomes" id="UP000078200">
    <property type="component" value="Unassembled WGS sequence"/>
</dbReference>
<evidence type="ECO:0000313" key="6">
    <source>
        <dbReference type="EnsemblMetazoa" id="GAUT048938-PA"/>
    </source>
</evidence>
<keyword evidence="3 4" id="KW-0862">Zinc</keyword>
<dbReference type="VEuPathDB" id="VectorBase:GAUT048938"/>
<protein>
    <recommendedName>
        <fullName evidence="4">Carbonic anhydrase</fullName>
        <ecNumber evidence="4">4.2.1.1</ecNumber>
    </recommendedName>
</protein>
<reference evidence="6" key="1">
    <citation type="submission" date="2020-05" db="UniProtKB">
        <authorList>
            <consortium name="EnsemblMetazoa"/>
        </authorList>
    </citation>
    <scope>IDENTIFICATION</scope>
    <source>
        <strain evidence="6">TTRI</strain>
    </source>
</reference>
<comment type="function">
    <text evidence="4">Reversible hydration of carbon dioxide.</text>
</comment>
<dbReference type="AlphaFoldDB" id="A0A1A9VVE9"/>
<dbReference type="InterPro" id="IPR036398">
    <property type="entry name" value="CA_dom_sf"/>
</dbReference>
<evidence type="ECO:0000256" key="1">
    <source>
        <dbReference type="ARBA" id="ARBA00010718"/>
    </source>
</evidence>
<evidence type="ECO:0000256" key="3">
    <source>
        <dbReference type="ARBA" id="ARBA00022833"/>
    </source>
</evidence>
<comment type="similarity">
    <text evidence="1 4">Belongs to the alpha-carbonic anhydrase family.</text>
</comment>
<proteinExistence type="inferred from homology"/>